<feature type="compositionally biased region" description="Low complexity" evidence="2">
    <location>
        <begin position="361"/>
        <end position="378"/>
    </location>
</feature>
<feature type="compositionally biased region" description="Basic and acidic residues" evidence="2">
    <location>
        <begin position="390"/>
        <end position="403"/>
    </location>
</feature>
<dbReference type="RefSeq" id="WP_344134776.1">
    <property type="nucleotide sequence ID" value="NZ_BAAARA010000015.1"/>
</dbReference>
<dbReference type="EMBL" id="BAAARA010000015">
    <property type="protein sequence ID" value="GAA2357081.1"/>
    <property type="molecule type" value="Genomic_DNA"/>
</dbReference>
<feature type="region of interest" description="Disordered" evidence="2">
    <location>
        <begin position="185"/>
        <end position="328"/>
    </location>
</feature>
<gene>
    <name evidence="4" type="ORF">GCM10009854_39220</name>
</gene>
<evidence type="ECO:0000256" key="1">
    <source>
        <dbReference type="ARBA" id="ARBA00010652"/>
    </source>
</evidence>
<proteinExistence type="inferred from homology"/>
<dbReference type="InterPro" id="IPR000030">
    <property type="entry name" value="PPE_dom"/>
</dbReference>
<evidence type="ECO:0000313" key="4">
    <source>
        <dbReference type="EMBL" id="GAA2357081.1"/>
    </source>
</evidence>
<organism evidence="4 5">
    <name type="scientific">Saccharopolyspora halophila</name>
    <dbReference type="NCBI Taxonomy" id="405551"/>
    <lineage>
        <taxon>Bacteria</taxon>
        <taxon>Bacillati</taxon>
        <taxon>Actinomycetota</taxon>
        <taxon>Actinomycetes</taxon>
        <taxon>Pseudonocardiales</taxon>
        <taxon>Pseudonocardiaceae</taxon>
        <taxon>Saccharopolyspora</taxon>
    </lineage>
</organism>
<comment type="caution">
    <text evidence="4">The sequence shown here is derived from an EMBL/GenBank/DDBJ whole genome shotgun (WGS) entry which is preliminary data.</text>
</comment>
<feature type="compositionally biased region" description="Gly residues" evidence="2">
    <location>
        <begin position="218"/>
        <end position="229"/>
    </location>
</feature>
<evidence type="ECO:0000313" key="5">
    <source>
        <dbReference type="Proteomes" id="UP001501218"/>
    </source>
</evidence>
<feature type="compositionally biased region" description="Acidic residues" evidence="2">
    <location>
        <begin position="282"/>
        <end position="295"/>
    </location>
</feature>
<reference evidence="4 5" key="1">
    <citation type="journal article" date="2019" name="Int. J. Syst. Evol. Microbiol.">
        <title>The Global Catalogue of Microorganisms (GCM) 10K type strain sequencing project: providing services to taxonomists for standard genome sequencing and annotation.</title>
        <authorList>
            <consortium name="The Broad Institute Genomics Platform"/>
            <consortium name="The Broad Institute Genome Sequencing Center for Infectious Disease"/>
            <person name="Wu L."/>
            <person name="Ma J."/>
        </authorList>
    </citation>
    <scope>NUCLEOTIDE SEQUENCE [LARGE SCALE GENOMIC DNA]</scope>
    <source>
        <strain evidence="4 5">JCM 16221</strain>
    </source>
</reference>
<feature type="compositionally biased region" description="Low complexity" evidence="2">
    <location>
        <begin position="205"/>
        <end position="217"/>
    </location>
</feature>
<feature type="compositionally biased region" description="Acidic residues" evidence="2">
    <location>
        <begin position="444"/>
        <end position="453"/>
    </location>
</feature>
<feature type="region of interest" description="Disordered" evidence="2">
    <location>
        <begin position="75"/>
        <end position="111"/>
    </location>
</feature>
<evidence type="ECO:0000256" key="2">
    <source>
        <dbReference type="SAM" id="MobiDB-lite"/>
    </source>
</evidence>
<dbReference type="Pfam" id="PF00823">
    <property type="entry name" value="PPE"/>
    <property type="match status" value="1"/>
</dbReference>
<dbReference type="SUPFAM" id="SSF140459">
    <property type="entry name" value="PE/PPE dimer-like"/>
    <property type="match status" value="1"/>
</dbReference>
<feature type="compositionally biased region" description="Acidic residues" evidence="2">
    <location>
        <begin position="426"/>
        <end position="436"/>
    </location>
</feature>
<feature type="region of interest" description="Disordered" evidence="2">
    <location>
        <begin position="353"/>
        <end position="460"/>
    </location>
</feature>
<accession>A0ABN3GP05</accession>
<keyword evidence="5" id="KW-1185">Reference proteome</keyword>
<feature type="compositionally biased region" description="Basic and acidic residues" evidence="2">
    <location>
        <begin position="271"/>
        <end position="281"/>
    </location>
</feature>
<evidence type="ECO:0000259" key="3">
    <source>
        <dbReference type="Pfam" id="PF00823"/>
    </source>
</evidence>
<sequence length="460" mass="46088">MADIEPIRDIRFEGMDISQLREWISRIKQGAGTESMQSAVRALDSCVQVVTDLDDTLRRELGKLQIAWEGSAGDLAAETTRRQQAMMSEAPDPLARSASSVEGQGQGYESARHKLPNCDELRHQESENVLEWAGGGFGYESDYDAEAKRIDAQKKAAQAALAEYRDTSVDHADGHRPLPVVPAGAVQASQPSGSVPGAGVGAMPSAGDSSGSAVVGGATAGRGTVGDGTTGSAPVPGARPGAGDPVPGARPGDQVSEPGADRPGGGWVDGGRVDGDGRAEPGEPDAPEQPEEPGGSEEPKDPGAPEEHAAELGADGRAAGEDGIGTGTMLGIAAGGAALLGGGAYAAKRVMDGRAGGAAPGGEAKAAKTGGTAAAASGGKAGGGVLSPATKREGGSGDGEHENAYAAEETPFDDERLVAPAVLGDQTEDDRSESEPEAGAGESAGEDSPGEAGDETKNRD</sequence>
<dbReference type="InterPro" id="IPR038332">
    <property type="entry name" value="PPE_sf"/>
</dbReference>
<dbReference type="Gene3D" id="1.20.1260.20">
    <property type="entry name" value="PPE superfamily"/>
    <property type="match status" value="1"/>
</dbReference>
<dbReference type="Proteomes" id="UP001501218">
    <property type="component" value="Unassembled WGS sequence"/>
</dbReference>
<feature type="compositionally biased region" description="Basic and acidic residues" evidence="2">
    <location>
        <begin position="297"/>
        <end position="310"/>
    </location>
</feature>
<comment type="similarity">
    <text evidence="1">Belongs to the mycobacterial PPE family.</text>
</comment>
<name>A0ABN3GP05_9PSEU</name>
<feature type="domain" description="PPE" evidence="3">
    <location>
        <begin position="26"/>
        <end position="159"/>
    </location>
</feature>
<protein>
    <recommendedName>
        <fullName evidence="3">PPE domain-containing protein</fullName>
    </recommendedName>
</protein>